<keyword evidence="2" id="KW-1185">Reference proteome</keyword>
<protein>
    <submittedName>
        <fullName evidence="1">Uncharacterized protein</fullName>
    </submittedName>
</protein>
<name>A0ABT3MW72_9GAMM</name>
<evidence type="ECO:0000313" key="1">
    <source>
        <dbReference type="EMBL" id="MCW7553632.1"/>
    </source>
</evidence>
<dbReference type="RefSeq" id="WP_262568450.1">
    <property type="nucleotide sequence ID" value="NZ_JAPFCC010000001.1"/>
</dbReference>
<reference evidence="1 2" key="1">
    <citation type="submission" date="2022-10" db="EMBL/GenBank/DDBJ databases">
        <title>High-quality genome sequences of two octocoral-associated bacteria, Endozoicomonas euniceicola EF212 and Endozoicomonas gorgoniicola PS125.</title>
        <authorList>
            <person name="Chiou Y.-J."/>
            <person name="Chen Y.-H."/>
        </authorList>
    </citation>
    <scope>NUCLEOTIDE SEQUENCE [LARGE SCALE GENOMIC DNA]</scope>
    <source>
        <strain evidence="1 2">PS125</strain>
    </source>
</reference>
<dbReference type="EMBL" id="JAPFCC010000001">
    <property type="protein sequence ID" value="MCW7553632.1"/>
    <property type="molecule type" value="Genomic_DNA"/>
</dbReference>
<dbReference type="Proteomes" id="UP001209854">
    <property type="component" value="Unassembled WGS sequence"/>
</dbReference>
<evidence type="ECO:0000313" key="2">
    <source>
        <dbReference type="Proteomes" id="UP001209854"/>
    </source>
</evidence>
<accession>A0ABT3MW72</accession>
<gene>
    <name evidence="1" type="ORF">NX722_13545</name>
</gene>
<comment type="caution">
    <text evidence="1">The sequence shown here is derived from an EMBL/GenBank/DDBJ whole genome shotgun (WGS) entry which is preliminary data.</text>
</comment>
<organism evidence="1 2">
    <name type="scientific">Endozoicomonas gorgoniicola</name>
    <dbReference type="NCBI Taxonomy" id="1234144"/>
    <lineage>
        <taxon>Bacteria</taxon>
        <taxon>Pseudomonadati</taxon>
        <taxon>Pseudomonadota</taxon>
        <taxon>Gammaproteobacteria</taxon>
        <taxon>Oceanospirillales</taxon>
        <taxon>Endozoicomonadaceae</taxon>
        <taxon>Endozoicomonas</taxon>
    </lineage>
</organism>
<proteinExistence type="predicted"/>
<sequence length="76" mass="8576">MTEIPASLRKLGITHVSDNLGPDQVIDPKKAATCTRIFFQQELQQFLERYQQRQQEGIPCQVSEESIAGNQSKNVS</sequence>